<sequence length="154" mass="16218">MHLRKRWTELWQDERGSGALEFIVGGVILLVPIVYLIVTLGQIQAQALGVEQAARHVARGVGTAAGADAAESRADRVLDGIVAEYDIDPGAVSVELACVGAHTTCPEPGATIRVTVSSEVALPLVPPVLGLDELARVGVEASAVQKVSRYWSEP</sequence>
<dbReference type="Proteomes" id="UP001321481">
    <property type="component" value="Unassembled WGS sequence"/>
</dbReference>
<comment type="caution">
    <text evidence="2">The sequence shown here is derived from an EMBL/GenBank/DDBJ whole genome shotgun (WGS) entry which is preliminary data.</text>
</comment>
<evidence type="ECO:0000313" key="3">
    <source>
        <dbReference type="Proteomes" id="UP001321481"/>
    </source>
</evidence>
<reference evidence="2 3" key="1">
    <citation type="submission" date="2023-05" db="EMBL/GenBank/DDBJ databases">
        <title>Microbacterium dauci sp.nov., Isolated from Carrot Rhizosphere Soil.</title>
        <authorList>
            <person name="Xiao Z."/>
            <person name="Zheng J."/>
        </authorList>
    </citation>
    <scope>NUCLEOTIDE SEQUENCE [LARGE SCALE GENOMIC DNA]</scope>
    <source>
        <strain evidence="2 3">LX3-4</strain>
    </source>
</reference>
<organism evidence="2 3">
    <name type="scientific">Microbacterium dauci</name>
    <dbReference type="NCBI Taxonomy" id="3048008"/>
    <lineage>
        <taxon>Bacteria</taxon>
        <taxon>Bacillati</taxon>
        <taxon>Actinomycetota</taxon>
        <taxon>Actinomycetes</taxon>
        <taxon>Micrococcales</taxon>
        <taxon>Microbacteriaceae</taxon>
        <taxon>Microbacterium</taxon>
    </lineage>
</organism>
<keyword evidence="1" id="KW-0812">Transmembrane</keyword>
<dbReference type="RefSeq" id="WP_283714936.1">
    <property type="nucleotide sequence ID" value="NZ_JASJND010000002.1"/>
</dbReference>
<keyword evidence="1" id="KW-1133">Transmembrane helix</keyword>
<dbReference type="EMBL" id="JASJND010000002">
    <property type="protein sequence ID" value="MDJ1113544.1"/>
    <property type="molecule type" value="Genomic_DNA"/>
</dbReference>
<accession>A0ABT6ZBL1</accession>
<keyword evidence="3" id="KW-1185">Reference proteome</keyword>
<evidence type="ECO:0000256" key="1">
    <source>
        <dbReference type="SAM" id="Phobius"/>
    </source>
</evidence>
<gene>
    <name evidence="2" type="ORF">QNI14_03655</name>
</gene>
<protein>
    <submittedName>
        <fullName evidence="2">TadE family protein</fullName>
    </submittedName>
</protein>
<keyword evidence="1" id="KW-0472">Membrane</keyword>
<proteinExistence type="predicted"/>
<feature type="transmembrane region" description="Helical" evidence="1">
    <location>
        <begin position="20"/>
        <end position="38"/>
    </location>
</feature>
<evidence type="ECO:0000313" key="2">
    <source>
        <dbReference type="EMBL" id="MDJ1113544.1"/>
    </source>
</evidence>
<name>A0ABT6ZBL1_9MICO</name>